<protein>
    <submittedName>
        <fullName evidence="1">Uncharacterized protein</fullName>
    </submittedName>
</protein>
<dbReference type="AntiFam" id="ANF00051">
    <property type="entry name" value="Translation of DNA tandem repeat"/>
</dbReference>
<sequence length="42" mass="5146">MCEFPHFQDLTVNLRFVGVPTFFTEKLTFINFYKIEYRKVLL</sequence>
<organism evidence="1">
    <name type="scientific">Leptospira interrogans serovar Hardjo str. Norma</name>
    <dbReference type="NCBI Taxonomy" id="1279460"/>
    <lineage>
        <taxon>Bacteria</taxon>
        <taxon>Pseudomonadati</taxon>
        <taxon>Spirochaetota</taxon>
        <taxon>Spirochaetia</taxon>
        <taxon>Leptospirales</taxon>
        <taxon>Leptospiraceae</taxon>
        <taxon>Leptospira</taxon>
    </lineage>
</organism>
<evidence type="ECO:0000313" key="1">
    <source>
        <dbReference type="EMBL" id="ALE38868.1"/>
    </source>
</evidence>
<gene>
    <name evidence="1" type="ORF">G436_1675</name>
</gene>
<name>A0A0M4N7W4_LEPIR</name>
<evidence type="ECO:0000313" key="2">
    <source>
        <dbReference type="Proteomes" id="UP000056502"/>
    </source>
</evidence>
<dbReference type="Proteomes" id="UP000056502">
    <property type="component" value="Chromosome I"/>
</dbReference>
<dbReference type="EMBL" id="CP012603">
    <property type="protein sequence ID" value="ALE38868.1"/>
    <property type="molecule type" value="Genomic_DNA"/>
</dbReference>
<reference evidence="1 2" key="1">
    <citation type="journal article" date="2015" name="Genome Announc.">
        <title>Whole-Genome Sequence of Leptospira interrogans Serovar Hardjo Subtype Hardjoprajitno Strain Norma, Isolated from Cattle in a Leptospirosis Outbreak in Brazil.</title>
        <authorList>
            <person name="Cosate M.R."/>
            <person name="Soares S.C."/>
            <person name="Mendes T.A."/>
            <person name="Raittz R.T."/>
            <person name="Moreira E.C."/>
            <person name="Leite R."/>
            <person name="Fernandes G.R."/>
            <person name="Haddad J.P."/>
            <person name="Ortega J.M."/>
        </authorList>
    </citation>
    <scope>NUCLEOTIDE SEQUENCE [LARGE SCALE GENOMIC DNA]</scope>
    <source>
        <strain evidence="1 2">Norma</strain>
    </source>
</reference>
<proteinExistence type="predicted"/>
<accession>A0A0M4N7W4</accession>
<dbReference type="AlphaFoldDB" id="A0A0M4N7W4"/>